<dbReference type="SUPFAM" id="SSF75011">
    <property type="entry name" value="3-carboxy-cis,cis-mucoante lactonizing enzyme"/>
    <property type="match status" value="1"/>
</dbReference>
<evidence type="ECO:0000256" key="1">
    <source>
        <dbReference type="SAM" id="SignalP"/>
    </source>
</evidence>
<gene>
    <name evidence="2" type="ORF">GTW09_10210</name>
</gene>
<organism evidence="2 3">
    <name type="scientific">Alteromonas hispanica</name>
    <dbReference type="NCBI Taxonomy" id="315421"/>
    <lineage>
        <taxon>Bacteria</taxon>
        <taxon>Pseudomonadati</taxon>
        <taxon>Pseudomonadota</taxon>
        <taxon>Gammaproteobacteria</taxon>
        <taxon>Alteromonadales</taxon>
        <taxon>Alteromonadaceae</taxon>
        <taxon>Alteromonas/Salinimonas group</taxon>
        <taxon>Alteromonas</taxon>
    </lineage>
</organism>
<feature type="signal peptide" evidence="1">
    <location>
        <begin position="1"/>
        <end position="28"/>
    </location>
</feature>
<evidence type="ECO:0000313" key="2">
    <source>
        <dbReference type="EMBL" id="NDW21894.1"/>
    </source>
</evidence>
<dbReference type="PROSITE" id="PS51257">
    <property type="entry name" value="PROKAR_LIPOPROTEIN"/>
    <property type="match status" value="1"/>
</dbReference>
<sequence length="691" mass="70732">MDLSKTSQRNIKLSLLATAIVFSLSACNGDDGVDGVNGVDGADGADGQVGAPGQDGSPGFPSATFLVANNGDSNRNTVSVVDQNANVLDTLSTGANEGLVLSQSNTFIQAGDSDLPLIRSFCSFSANDDYDANFGHDITGSASGLVNPKGIVFAEEAGLIMAADFNGQRVTVFGGQAAGNVAPIAELVTSAPPWDLAFDEAADRLFVALTDGTVAVYDDVTASDFAPTVTRVITPSDADGNQISVNLHGIVYEPMSNRLVLSDVGDASIADDGQLFVIENAAAASGAVEPTRVVAGASTQLGNPVDITLSGSDLRVAEKSNDAILVFSNIFNGDSGDIAPTLSTPSIKPESIAEVQEITSRVDSSDDGITTMPIAGLSVSSNPSTAGDSTGAVTQFSALLSSQLKSFDSGMSIESAAYTAFGDGVITFDNPDTSTGGLLVVNRLSSSRDGMTYSDSYDHMIVGADTGLIAPKGLDISTDDGLVFVADVNENTPAVRVFSPCASGNVAPLLTLEAANGARPWDVDYDPATDSAYMALTNGTVAVFEEVVRRLDSGESVITGEDRLIVPTSGGVAFAAPTNLHGIDYDSQSDSLVVSDVGSAADATDGKIYVIPGAKTAQGQTDVTVNIAGPASLLGNPVDLMLSNGHVYVAEKSNGAVLRFDNILNANSGDVAPDYSVSFTAPESVSVLSLY</sequence>
<dbReference type="EMBL" id="JAAAWP010000005">
    <property type="protein sequence ID" value="NDW21894.1"/>
    <property type="molecule type" value="Genomic_DNA"/>
</dbReference>
<dbReference type="Proteomes" id="UP000478837">
    <property type="component" value="Unassembled WGS sequence"/>
</dbReference>
<feature type="chain" id="PRO_5027002142" description="Collagen-like protein" evidence="1">
    <location>
        <begin position="29"/>
        <end position="691"/>
    </location>
</feature>
<keyword evidence="1" id="KW-0732">Signal</keyword>
<comment type="caution">
    <text evidence="2">The sequence shown here is derived from an EMBL/GenBank/DDBJ whole genome shotgun (WGS) entry which is preliminary data.</text>
</comment>
<proteinExistence type="predicted"/>
<evidence type="ECO:0000313" key="3">
    <source>
        <dbReference type="Proteomes" id="UP000478837"/>
    </source>
</evidence>
<evidence type="ECO:0008006" key="4">
    <source>
        <dbReference type="Google" id="ProtNLM"/>
    </source>
</evidence>
<protein>
    <recommendedName>
        <fullName evidence="4">Collagen-like protein</fullName>
    </recommendedName>
</protein>
<keyword evidence="3" id="KW-1185">Reference proteome</keyword>
<dbReference type="RefSeq" id="WP_163111794.1">
    <property type="nucleotide sequence ID" value="NZ_JAAAWP010000005.1"/>
</dbReference>
<reference evidence="2 3" key="1">
    <citation type="submission" date="2020-01" db="EMBL/GenBank/DDBJ databases">
        <title>Genomes of bacteria type strains.</title>
        <authorList>
            <person name="Chen J."/>
            <person name="Zhu S."/>
            <person name="Yang J."/>
        </authorList>
    </citation>
    <scope>NUCLEOTIDE SEQUENCE [LARGE SCALE GENOMIC DNA]</scope>
    <source>
        <strain evidence="2 3">LMG 22958</strain>
    </source>
</reference>
<name>A0A6L9MUG0_9ALTE</name>
<accession>A0A6L9MUG0</accession>
<dbReference type="SUPFAM" id="SSF63825">
    <property type="entry name" value="YWTD domain"/>
    <property type="match status" value="1"/>
</dbReference>
<dbReference type="AlphaFoldDB" id="A0A6L9MUG0"/>